<dbReference type="SUPFAM" id="SSF52540">
    <property type="entry name" value="P-loop containing nucleoside triphosphate hydrolases"/>
    <property type="match status" value="1"/>
</dbReference>
<dbReference type="InterPro" id="IPR017911">
    <property type="entry name" value="MacB-like_ATP-bd"/>
</dbReference>
<dbReference type="SMART" id="SM00382">
    <property type="entry name" value="AAA"/>
    <property type="match status" value="1"/>
</dbReference>
<dbReference type="Pfam" id="PF00005">
    <property type="entry name" value="ABC_tran"/>
    <property type="match status" value="1"/>
</dbReference>
<dbReference type="FunFam" id="3.40.50.300:FF:000032">
    <property type="entry name" value="Export ABC transporter ATP-binding protein"/>
    <property type="match status" value="1"/>
</dbReference>
<reference evidence="6" key="1">
    <citation type="journal article" date="2018" name="Antonie Van Leeuwenhoek">
        <title>Proteinivorax hydrogeniformans sp. nov., an anaerobic, haloalkaliphilic bacterium fermenting proteinaceous compounds with high hydrogen production.</title>
        <authorList>
            <person name="Boltyanskaya Y."/>
            <person name="Detkova E."/>
            <person name="Pimenov N."/>
            <person name="Kevbrin V."/>
        </authorList>
    </citation>
    <scope>NUCLEOTIDE SEQUENCE</scope>
    <source>
        <strain evidence="6">Z-710</strain>
    </source>
</reference>
<name>A0AAU8HS11_9FIRM</name>
<dbReference type="PANTHER" id="PTHR42798:SF7">
    <property type="entry name" value="ALPHA-D-RIBOSE 1-METHYLPHOSPHONATE 5-TRIPHOSPHATE SYNTHASE SUBUNIT PHNL"/>
    <property type="match status" value="1"/>
</dbReference>
<keyword evidence="3" id="KW-0547">Nucleotide-binding</keyword>
<dbReference type="RefSeq" id="WP_353892499.1">
    <property type="nucleotide sequence ID" value="NZ_CP159485.1"/>
</dbReference>
<accession>A0AAU8HS11</accession>
<feature type="domain" description="ABC transporter" evidence="5">
    <location>
        <begin position="3"/>
        <end position="221"/>
    </location>
</feature>
<dbReference type="InterPro" id="IPR003593">
    <property type="entry name" value="AAA+_ATPase"/>
</dbReference>
<evidence type="ECO:0000256" key="4">
    <source>
        <dbReference type="ARBA" id="ARBA00022840"/>
    </source>
</evidence>
<gene>
    <name evidence="6" type="ORF">PRVXH_001848</name>
</gene>
<protein>
    <submittedName>
        <fullName evidence="6">ABC transporter ATP-binding protein</fullName>
    </submittedName>
</protein>
<dbReference type="PANTHER" id="PTHR42798">
    <property type="entry name" value="LIPOPROTEIN-RELEASING SYSTEM ATP-BINDING PROTEIN LOLD"/>
    <property type="match status" value="1"/>
</dbReference>
<evidence type="ECO:0000313" key="6">
    <source>
        <dbReference type="EMBL" id="XCI27921.1"/>
    </source>
</evidence>
<dbReference type="AlphaFoldDB" id="A0AAU8HS11"/>
<dbReference type="InterPro" id="IPR017871">
    <property type="entry name" value="ABC_transporter-like_CS"/>
</dbReference>
<proteinExistence type="inferred from homology"/>
<dbReference type="InterPro" id="IPR003439">
    <property type="entry name" value="ABC_transporter-like_ATP-bd"/>
</dbReference>
<dbReference type="EMBL" id="CP159485">
    <property type="protein sequence ID" value="XCI27921.1"/>
    <property type="molecule type" value="Genomic_DNA"/>
</dbReference>
<dbReference type="PROSITE" id="PS00211">
    <property type="entry name" value="ABC_TRANSPORTER_1"/>
    <property type="match status" value="1"/>
</dbReference>
<evidence type="ECO:0000256" key="2">
    <source>
        <dbReference type="ARBA" id="ARBA00022448"/>
    </source>
</evidence>
<dbReference type="GO" id="GO:0005524">
    <property type="term" value="F:ATP binding"/>
    <property type="evidence" value="ECO:0007669"/>
    <property type="project" value="UniProtKB-KW"/>
</dbReference>
<sequence>MSIRLTKVDKIYGQGDAKVHALKELSLTITTGEMVAIMGPSGSGKSTLLNILGCIDRPTKGEYSYKENEISHIKAKEMARLRNEVFGFVIQDFALVDRYTVFKNIMIPLSYSQKAIKSKKEKVESVLKQLNISEKRDVLAANLSGGQRQRVAIARAIVNEPEIILADEPTGSLDSATGQDVLDIFTKLNSVEKKTIIIVTHDKEVASCCHRIVNIQDGMIV</sequence>
<keyword evidence="4 6" id="KW-0067">ATP-binding</keyword>
<organism evidence="6">
    <name type="scientific">Proteinivorax hydrogeniformans</name>
    <dbReference type="NCBI Taxonomy" id="1826727"/>
    <lineage>
        <taxon>Bacteria</taxon>
        <taxon>Bacillati</taxon>
        <taxon>Bacillota</taxon>
        <taxon>Clostridia</taxon>
        <taxon>Eubacteriales</taxon>
        <taxon>Proteinivoracaceae</taxon>
        <taxon>Proteinivorax</taxon>
    </lineage>
</organism>
<comment type="similarity">
    <text evidence="1">Belongs to the ABC transporter superfamily.</text>
</comment>
<keyword evidence="2" id="KW-0813">Transport</keyword>
<evidence type="ECO:0000256" key="3">
    <source>
        <dbReference type="ARBA" id="ARBA00022741"/>
    </source>
</evidence>
<dbReference type="GO" id="GO:0098796">
    <property type="term" value="C:membrane protein complex"/>
    <property type="evidence" value="ECO:0007669"/>
    <property type="project" value="UniProtKB-ARBA"/>
</dbReference>
<dbReference type="GO" id="GO:0022857">
    <property type="term" value="F:transmembrane transporter activity"/>
    <property type="evidence" value="ECO:0007669"/>
    <property type="project" value="UniProtKB-ARBA"/>
</dbReference>
<dbReference type="Gene3D" id="3.40.50.300">
    <property type="entry name" value="P-loop containing nucleotide triphosphate hydrolases"/>
    <property type="match status" value="1"/>
</dbReference>
<dbReference type="CDD" id="cd03255">
    <property type="entry name" value="ABC_MJ0796_LolCDE_FtsE"/>
    <property type="match status" value="1"/>
</dbReference>
<dbReference type="GO" id="GO:0016887">
    <property type="term" value="F:ATP hydrolysis activity"/>
    <property type="evidence" value="ECO:0007669"/>
    <property type="project" value="InterPro"/>
</dbReference>
<reference evidence="6" key="2">
    <citation type="submission" date="2024-06" db="EMBL/GenBank/DDBJ databases">
        <authorList>
            <person name="Petrova K.O."/>
            <person name="Toshchakov S.V."/>
            <person name="Boltjanskaja Y.V."/>
            <person name="Kevbrin V.V."/>
        </authorList>
    </citation>
    <scope>NUCLEOTIDE SEQUENCE</scope>
    <source>
        <strain evidence="6">Z-710</strain>
    </source>
</reference>
<dbReference type="InterPro" id="IPR027417">
    <property type="entry name" value="P-loop_NTPase"/>
</dbReference>
<dbReference type="PROSITE" id="PS50893">
    <property type="entry name" value="ABC_TRANSPORTER_2"/>
    <property type="match status" value="1"/>
</dbReference>
<evidence type="ECO:0000259" key="5">
    <source>
        <dbReference type="PROSITE" id="PS50893"/>
    </source>
</evidence>
<evidence type="ECO:0000256" key="1">
    <source>
        <dbReference type="ARBA" id="ARBA00005417"/>
    </source>
</evidence>